<evidence type="ECO:0000313" key="2">
    <source>
        <dbReference type="Proteomes" id="UP001549207"/>
    </source>
</evidence>
<keyword evidence="1" id="KW-0418">Kinase</keyword>
<reference evidence="1" key="1">
    <citation type="submission" date="2024-06" db="EMBL/GenBank/DDBJ databases">
        <title>Genomic Encyclopedia of Type Strains, Phase IV (KMG-IV): sequencing the most valuable type-strain genomes for metagenomic binning, comparative biology and taxonomic classification.</title>
        <authorList>
            <person name="Goeker M."/>
        </authorList>
    </citation>
    <scope>NUCLEOTIDE SEQUENCE</scope>
    <source>
        <strain evidence="1">SJCon</strain>
    </source>
</reference>
<dbReference type="EMBL" id="JBEPNJ010000031">
    <property type="protein sequence ID" value="MET3774398.1"/>
    <property type="molecule type" value="Genomic_DNA"/>
</dbReference>
<keyword evidence="2" id="KW-1185">Reference proteome</keyword>
<dbReference type="EC" id="2.7.7.2" evidence="1"/>
<keyword evidence="1" id="KW-0548">Nucleotidyltransferase</keyword>
<organism evidence="1 2">
    <name type="scientific">Arthrobacter nitrophenolicus</name>
    <dbReference type="NCBI Taxonomy" id="683150"/>
    <lineage>
        <taxon>Bacteria</taxon>
        <taxon>Bacillati</taxon>
        <taxon>Actinomycetota</taxon>
        <taxon>Actinomycetes</taxon>
        <taxon>Micrococcales</taxon>
        <taxon>Micrococcaceae</taxon>
        <taxon>Arthrobacter</taxon>
    </lineage>
</organism>
<dbReference type="Proteomes" id="UP001549207">
    <property type="component" value="Unassembled WGS sequence"/>
</dbReference>
<dbReference type="EC" id="2.7.1.26" evidence="1"/>
<gene>
    <name evidence="1" type="ORF">ABIC98_004074</name>
</gene>
<comment type="caution">
    <text evidence="1">The sequence shown here is derived from an EMBL/GenBank/DDBJ whole genome shotgun (WGS) entry which is preliminary data.</text>
</comment>
<sequence length="279" mass="30133">MKIWNSLDDVPAETGQTVVSLGCFDGVHRGHQLLLARLLNAAETNAAKSVVVTFDPLPAQLLYPETAPLAVMALEDRLAALEVEGVDAVLVIRYTRDVAAQAAEVFVEKVFVKTLHAAAVVVGEDCRFGQGRAGNIETLRAAGLRWSFDVSVLGDRTAGGTEGRRYSSTWVREVLSSGDVGIAEQILGRPHRIRMEVTRAAGSWRTKARAVQGMLPASGDYAGWARVGSGERIPAIIRIPRRASLATDITVELQMPADRYAEKSPGMSRKISFDFSSTS</sequence>
<protein>
    <submittedName>
        <fullName evidence="1">Riboflavin kinase/FMN adenylyltransferase</fullName>
        <ecNumber evidence="1">2.7.1.26</ecNumber>
        <ecNumber evidence="1">2.7.7.2</ecNumber>
    </submittedName>
</protein>
<evidence type="ECO:0000313" key="1">
    <source>
        <dbReference type="EMBL" id="MET3774398.1"/>
    </source>
</evidence>
<name>A0ACC6TL12_9MICC</name>
<keyword evidence="1" id="KW-0808">Transferase</keyword>
<proteinExistence type="predicted"/>
<accession>A0ACC6TL12</accession>